<accession>A0A382BDT8</accession>
<organism evidence="1">
    <name type="scientific">marine metagenome</name>
    <dbReference type="NCBI Taxonomy" id="408172"/>
    <lineage>
        <taxon>unclassified sequences</taxon>
        <taxon>metagenomes</taxon>
        <taxon>ecological metagenomes</taxon>
    </lineage>
</organism>
<proteinExistence type="predicted"/>
<reference evidence="1" key="1">
    <citation type="submission" date="2018-05" db="EMBL/GenBank/DDBJ databases">
        <authorList>
            <person name="Lanie J.A."/>
            <person name="Ng W.-L."/>
            <person name="Kazmierczak K.M."/>
            <person name="Andrzejewski T.M."/>
            <person name="Davidsen T.M."/>
            <person name="Wayne K.J."/>
            <person name="Tettelin H."/>
            <person name="Glass J.I."/>
            <person name="Rusch D."/>
            <person name="Podicherti R."/>
            <person name="Tsui H.-C.T."/>
            <person name="Winkler M.E."/>
        </authorList>
    </citation>
    <scope>NUCLEOTIDE SEQUENCE</scope>
</reference>
<dbReference type="EMBL" id="UINC01029358">
    <property type="protein sequence ID" value="SVB11938.1"/>
    <property type="molecule type" value="Genomic_DNA"/>
</dbReference>
<gene>
    <name evidence="1" type="ORF">METZ01_LOCUS164792</name>
</gene>
<sequence length="38" mass="4560">MAFRYLVVSNLDILRYLTVDHVMLARFQFRQSKNFGPL</sequence>
<dbReference type="AlphaFoldDB" id="A0A382BDT8"/>
<name>A0A382BDT8_9ZZZZ</name>
<protein>
    <submittedName>
        <fullName evidence="1">Uncharacterized protein</fullName>
    </submittedName>
</protein>
<evidence type="ECO:0000313" key="1">
    <source>
        <dbReference type="EMBL" id="SVB11938.1"/>
    </source>
</evidence>